<dbReference type="EC" id="3.1.1.76" evidence="3"/>
<dbReference type="GO" id="GO:0050527">
    <property type="term" value="F:poly(3-hydroxyoctanoate) depolymerase activity"/>
    <property type="evidence" value="ECO:0007669"/>
    <property type="project" value="UniProtKB-EC"/>
</dbReference>
<dbReference type="SUPFAM" id="SSF53474">
    <property type="entry name" value="alpha/beta-Hydrolases"/>
    <property type="match status" value="1"/>
</dbReference>
<keyword evidence="3" id="KW-0378">Hydrolase</keyword>
<reference evidence="3 4" key="1">
    <citation type="submission" date="2019-02" db="EMBL/GenBank/DDBJ databases">
        <title>Deep-cultivation of Planctomycetes and their phenomic and genomic characterization uncovers novel biology.</title>
        <authorList>
            <person name="Wiegand S."/>
            <person name="Jogler M."/>
            <person name="Boedeker C."/>
            <person name="Pinto D."/>
            <person name="Vollmers J."/>
            <person name="Rivas-Marin E."/>
            <person name="Kohn T."/>
            <person name="Peeters S.H."/>
            <person name="Heuer A."/>
            <person name="Rast P."/>
            <person name="Oberbeckmann S."/>
            <person name="Bunk B."/>
            <person name="Jeske O."/>
            <person name="Meyerdierks A."/>
            <person name="Storesund J.E."/>
            <person name="Kallscheuer N."/>
            <person name="Luecker S."/>
            <person name="Lage O.M."/>
            <person name="Pohl T."/>
            <person name="Merkel B.J."/>
            <person name="Hornburger P."/>
            <person name="Mueller R.-W."/>
            <person name="Bruemmer F."/>
            <person name="Labrenz M."/>
            <person name="Spormann A.M."/>
            <person name="Op Den Camp H."/>
            <person name="Overmann J."/>
            <person name="Amann R."/>
            <person name="Jetten M.S.M."/>
            <person name="Mascher T."/>
            <person name="Medema M.H."/>
            <person name="Devos D.P."/>
            <person name="Kaster A.-K."/>
            <person name="Ovreas L."/>
            <person name="Rohde M."/>
            <person name="Galperin M.Y."/>
            <person name="Jogler C."/>
        </authorList>
    </citation>
    <scope>NUCLEOTIDE SEQUENCE [LARGE SCALE GENOMIC DNA]</scope>
    <source>
        <strain evidence="3 4">Q31b</strain>
    </source>
</reference>
<dbReference type="Proteomes" id="UP000315471">
    <property type="component" value="Unassembled WGS sequence"/>
</dbReference>
<feature type="domain" description="Phospholipase/carboxylesterase/thioesterase" evidence="2">
    <location>
        <begin position="125"/>
        <end position="245"/>
    </location>
</feature>
<keyword evidence="4" id="KW-1185">Reference proteome</keyword>
<dbReference type="AlphaFoldDB" id="A0A5C6E3A4"/>
<accession>A0A5C6E3A4</accession>
<evidence type="ECO:0000259" key="2">
    <source>
        <dbReference type="Pfam" id="PF02230"/>
    </source>
</evidence>
<dbReference type="Gene3D" id="3.40.50.1820">
    <property type="entry name" value="alpha/beta hydrolase"/>
    <property type="match status" value="1"/>
</dbReference>
<dbReference type="InterPro" id="IPR029058">
    <property type="entry name" value="AB_hydrolase_fold"/>
</dbReference>
<keyword evidence="1" id="KW-0732">Signal</keyword>
<organism evidence="3 4">
    <name type="scientific">Novipirellula aureliae</name>
    <dbReference type="NCBI Taxonomy" id="2527966"/>
    <lineage>
        <taxon>Bacteria</taxon>
        <taxon>Pseudomonadati</taxon>
        <taxon>Planctomycetota</taxon>
        <taxon>Planctomycetia</taxon>
        <taxon>Pirellulales</taxon>
        <taxon>Pirellulaceae</taxon>
        <taxon>Novipirellula</taxon>
    </lineage>
</organism>
<dbReference type="Pfam" id="PF02230">
    <property type="entry name" value="Abhydrolase_2"/>
    <property type="match status" value="1"/>
</dbReference>
<evidence type="ECO:0000256" key="1">
    <source>
        <dbReference type="ARBA" id="ARBA00022729"/>
    </source>
</evidence>
<protein>
    <submittedName>
        <fullName evidence="3">Poly(3-hydroxyoctanoate) depolymerase</fullName>
        <ecNumber evidence="3">3.1.1.76</ecNumber>
    </submittedName>
</protein>
<name>A0A5C6E3A4_9BACT</name>
<comment type="caution">
    <text evidence="3">The sequence shown here is derived from an EMBL/GenBank/DDBJ whole genome shotgun (WGS) entry which is preliminary data.</text>
</comment>
<dbReference type="PANTHER" id="PTHR43037">
    <property type="entry name" value="UNNAMED PRODUCT-RELATED"/>
    <property type="match status" value="1"/>
</dbReference>
<dbReference type="ESTHER" id="9bact-a0a5c6e3a4">
    <property type="family name" value="5_AlphaBeta_hydrolase"/>
</dbReference>
<evidence type="ECO:0000313" key="3">
    <source>
        <dbReference type="EMBL" id="TWU43165.1"/>
    </source>
</evidence>
<dbReference type="EMBL" id="SJPY01000003">
    <property type="protein sequence ID" value="TWU43165.1"/>
    <property type="molecule type" value="Genomic_DNA"/>
</dbReference>
<dbReference type="InterPro" id="IPR050955">
    <property type="entry name" value="Plant_Biomass_Hydrol_Est"/>
</dbReference>
<dbReference type="InterPro" id="IPR003140">
    <property type="entry name" value="PLipase/COase/thioEstase"/>
</dbReference>
<proteinExistence type="predicted"/>
<gene>
    <name evidence="3" type="primary">phaZ</name>
    <name evidence="3" type="ORF">Q31b_22030</name>
</gene>
<evidence type="ECO:0000313" key="4">
    <source>
        <dbReference type="Proteomes" id="UP000315471"/>
    </source>
</evidence>
<dbReference type="PANTHER" id="PTHR43037:SF1">
    <property type="entry name" value="BLL1128 PROTEIN"/>
    <property type="match status" value="1"/>
</dbReference>
<sequence>MFFDPFHSAMIPIPNLVLCITMVVMSSFSAAEEPKQVVQTAQKFSRTIELKQELDYLLFLPKDYDAERADGWPMILFLHGAGERGNDLERVKVHGPPKQVESDPDFPFVLVSPQCPKNETWDVAELNGLLDEILSKHNIDTDRIYLTGLSMGGFGTWSLGISNPERFAAIAPICGGGERLSVVLAAGSRKDALKKLPVWAFHGGKDPVVPLAESESMIDAMKRVGAEDVKLTIYPEAGHDSWTKTYKDPEFYSWLLQQKR</sequence>